<dbReference type="Pfam" id="PF00035">
    <property type="entry name" value="dsrm"/>
    <property type="match status" value="1"/>
</dbReference>
<evidence type="ECO:0000256" key="7">
    <source>
        <dbReference type="ARBA" id="ARBA00022664"/>
    </source>
</evidence>
<organism evidence="18 19">
    <name type="scientific">Telmatospirillum siberiense</name>
    <dbReference type="NCBI Taxonomy" id="382514"/>
    <lineage>
        <taxon>Bacteria</taxon>
        <taxon>Pseudomonadati</taxon>
        <taxon>Pseudomonadota</taxon>
        <taxon>Alphaproteobacteria</taxon>
        <taxon>Rhodospirillales</taxon>
        <taxon>Rhodospirillaceae</taxon>
        <taxon>Telmatospirillum</taxon>
    </lineage>
</organism>
<comment type="cofactor">
    <cofactor evidence="15">
        <name>Mg(2+)</name>
        <dbReference type="ChEBI" id="CHEBI:18420"/>
    </cofactor>
</comment>
<dbReference type="CDD" id="cd00593">
    <property type="entry name" value="RIBOc"/>
    <property type="match status" value="1"/>
</dbReference>
<evidence type="ECO:0000259" key="16">
    <source>
        <dbReference type="PROSITE" id="PS50137"/>
    </source>
</evidence>
<keyword evidence="6 15" id="KW-0698">rRNA processing</keyword>
<comment type="caution">
    <text evidence="18">The sequence shown here is derived from an EMBL/GenBank/DDBJ whole genome shotgun (WGS) entry which is preliminary data.</text>
</comment>
<keyword evidence="19" id="KW-1185">Reference proteome</keyword>
<keyword evidence="5 15" id="KW-0963">Cytoplasm</keyword>
<feature type="active site" evidence="15">
    <location>
        <position position="128"/>
    </location>
</feature>
<dbReference type="HAMAP" id="MF_00104">
    <property type="entry name" value="RNase_III"/>
    <property type="match status" value="1"/>
</dbReference>
<dbReference type="GO" id="GO:0005737">
    <property type="term" value="C:cytoplasm"/>
    <property type="evidence" value="ECO:0007669"/>
    <property type="project" value="UniProtKB-SubCell"/>
</dbReference>
<evidence type="ECO:0000256" key="8">
    <source>
        <dbReference type="ARBA" id="ARBA00022694"/>
    </source>
</evidence>
<evidence type="ECO:0000313" key="19">
    <source>
        <dbReference type="Proteomes" id="UP000233293"/>
    </source>
</evidence>
<keyword evidence="15" id="KW-0699">rRNA-binding</keyword>
<feature type="binding site" evidence="15">
    <location>
        <position position="128"/>
    </location>
    <ligand>
        <name>Mg(2+)</name>
        <dbReference type="ChEBI" id="CHEBI:18420"/>
    </ligand>
</feature>
<dbReference type="GO" id="GO:0004525">
    <property type="term" value="F:ribonuclease III activity"/>
    <property type="evidence" value="ECO:0007669"/>
    <property type="project" value="UniProtKB-UniRule"/>
</dbReference>
<dbReference type="CDD" id="cd10845">
    <property type="entry name" value="DSRM_RNAse_III_family"/>
    <property type="match status" value="1"/>
</dbReference>
<dbReference type="RefSeq" id="WP_101249594.1">
    <property type="nucleotide sequence ID" value="NZ_PIUM01000004.1"/>
</dbReference>
<dbReference type="InterPro" id="IPR011907">
    <property type="entry name" value="RNase_III"/>
</dbReference>
<evidence type="ECO:0000256" key="9">
    <source>
        <dbReference type="ARBA" id="ARBA00022722"/>
    </source>
</evidence>
<dbReference type="PROSITE" id="PS50142">
    <property type="entry name" value="RNASE_3_2"/>
    <property type="match status" value="1"/>
</dbReference>
<dbReference type="Pfam" id="PF14622">
    <property type="entry name" value="Ribonucleas_3_3"/>
    <property type="match status" value="1"/>
</dbReference>
<comment type="subunit">
    <text evidence="4 15">Homodimer.</text>
</comment>
<evidence type="ECO:0000256" key="12">
    <source>
        <dbReference type="ARBA" id="ARBA00022801"/>
    </source>
</evidence>
<evidence type="ECO:0000256" key="1">
    <source>
        <dbReference type="ARBA" id="ARBA00000109"/>
    </source>
</evidence>
<keyword evidence="9 15" id="KW-0540">Nuclease</keyword>
<dbReference type="PROSITE" id="PS50137">
    <property type="entry name" value="DS_RBD"/>
    <property type="match status" value="1"/>
</dbReference>
<evidence type="ECO:0000256" key="3">
    <source>
        <dbReference type="ARBA" id="ARBA00010183"/>
    </source>
</evidence>
<dbReference type="SUPFAM" id="SSF69065">
    <property type="entry name" value="RNase III domain-like"/>
    <property type="match status" value="1"/>
</dbReference>
<dbReference type="InterPro" id="IPR014720">
    <property type="entry name" value="dsRBD_dom"/>
</dbReference>
<dbReference type="EC" id="3.1.26.3" evidence="15"/>
<feature type="binding site" evidence="15">
    <location>
        <position position="52"/>
    </location>
    <ligand>
        <name>Mg(2+)</name>
        <dbReference type="ChEBI" id="CHEBI:18420"/>
    </ligand>
</feature>
<evidence type="ECO:0000256" key="13">
    <source>
        <dbReference type="ARBA" id="ARBA00022842"/>
    </source>
</evidence>
<dbReference type="PROSITE" id="PS00517">
    <property type="entry name" value="RNASE_3_1"/>
    <property type="match status" value="1"/>
</dbReference>
<dbReference type="EMBL" id="PIUM01000004">
    <property type="protein sequence ID" value="PKU25539.1"/>
    <property type="molecule type" value="Genomic_DNA"/>
</dbReference>
<feature type="active site" evidence="15">
    <location>
        <position position="56"/>
    </location>
</feature>
<comment type="subcellular location">
    <subcellularLocation>
        <location evidence="2 15">Cytoplasm</location>
    </subcellularLocation>
</comment>
<dbReference type="AlphaFoldDB" id="A0A2N3PYT6"/>
<dbReference type="GO" id="GO:0042802">
    <property type="term" value="F:identical protein binding"/>
    <property type="evidence" value="ECO:0007669"/>
    <property type="project" value="UniProtKB-ARBA"/>
</dbReference>
<comment type="catalytic activity">
    <reaction evidence="1 15">
        <text>Endonucleolytic cleavage to 5'-phosphomonoester.</text>
        <dbReference type="EC" id="3.1.26.3"/>
    </reaction>
</comment>
<evidence type="ECO:0000256" key="11">
    <source>
        <dbReference type="ARBA" id="ARBA00022759"/>
    </source>
</evidence>
<gene>
    <name evidence="15 18" type="primary">rnc</name>
    <name evidence="18" type="ORF">CWS72_05595</name>
</gene>
<dbReference type="OrthoDB" id="9805026at2"/>
<feature type="binding site" evidence="15">
    <location>
        <position position="125"/>
    </location>
    <ligand>
        <name>Mg(2+)</name>
        <dbReference type="ChEBI" id="CHEBI:18420"/>
    </ligand>
</feature>
<sequence>MDQRLNDICRALAYRFHRLELLEEALTHSSACPARGRSPSSARPRVAYERLEFLGDRVLGLAVAEMLFYTFPQENEGALARRHAALVRREALARVALTIGLDAALIMSKGEEEGGGRHNPTMLADACEAVLGAVYADGGLEAAVTIIRRNWEPLMAEAVTPPKDAKTGLQEWAQGRGKPLPVYQTLGMEGPQHDPIFMISVTVEGFAPVTGRGASKRVAEQAAAAAMLEKVTK</sequence>
<evidence type="ECO:0000259" key="17">
    <source>
        <dbReference type="PROSITE" id="PS50142"/>
    </source>
</evidence>
<keyword evidence="8 15" id="KW-0819">tRNA processing</keyword>
<dbReference type="GO" id="GO:0006397">
    <property type="term" value="P:mRNA processing"/>
    <property type="evidence" value="ECO:0007669"/>
    <property type="project" value="UniProtKB-UniRule"/>
</dbReference>
<dbReference type="GO" id="GO:0003725">
    <property type="term" value="F:double-stranded RNA binding"/>
    <property type="evidence" value="ECO:0007669"/>
    <property type="project" value="TreeGrafter"/>
</dbReference>
<comment type="similarity">
    <text evidence="3">Belongs to the ribonuclease III family.</text>
</comment>
<evidence type="ECO:0000256" key="2">
    <source>
        <dbReference type="ARBA" id="ARBA00004496"/>
    </source>
</evidence>
<protein>
    <recommendedName>
        <fullName evidence="15">Ribonuclease 3</fullName>
        <ecNumber evidence="15">3.1.26.3</ecNumber>
    </recommendedName>
    <alternativeName>
        <fullName evidence="15">Ribonuclease III</fullName>
        <shortName evidence="15">RNase III</shortName>
    </alternativeName>
</protein>
<evidence type="ECO:0000256" key="14">
    <source>
        <dbReference type="ARBA" id="ARBA00022884"/>
    </source>
</evidence>
<dbReference type="GO" id="GO:0046872">
    <property type="term" value="F:metal ion binding"/>
    <property type="evidence" value="ECO:0007669"/>
    <property type="project" value="UniProtKB-KW"/>
</dbReference>
<dbReference type="Proteomes" id="UP000233293">
    <property type="component" value="Unassembled WGS sequence"/>
</dbReference>
<dbReference type="GO" id="GO:0008033">
    <property type="term" value="P:tRNA processing"/>
    <property type="evidence" value="ECO:0007669"/>
    <property type="project" value="UniProtKB-KW"/>
</dbReference>
<dbReference type="FunFam" id="1.10.1520.10:FF:000001">
    <property type="entry name" value="Ribonuclease 3"/>
    <property type="match status" value="1"/>
</dbReference>
<accession>A0A2N3PYT6</accession>
<feature type="domain" description="RNase III" evidence="17">
    <location>
        <begin position="5"/>
        <end position="139"/>
    </location>
</feature>
<evidence type="ECO:0000256" key="4">
    <source>
        <dbReference type="ARBA" id="ARBA00011738"/>
    </source>
</evidence>
<keyword evidence="12 15" id="KW-0378">Hydrolase</keyword>
<evidence type="ECO:0000256" key="6">
    <source>
        <dbReference type="ARBA" id="ARBA00022552"/>
    </source>
</evidence>
<dbReference type="SMART" id="SM00358">
    <property type="entry name" value="DSRM"/>
    <property type="match status" value="1"/>
</dbReference>
<feature type="domain" description="DRBM" evidence="16">
    <location>
        <begin position="164"/>
        <end position="233"/>
    </location>
</feature>
<evidence type="ECO:0000256" key="10">
    <source>
        <dbReference type="ARBA" id="ARBA00022723"/>
    </source>
</evidence>
<keyword evidence="13 15" id="KW-0460">Magnesium</keyword>
<keyword evidence="11 15" id="KW-0255">Endonuclease</keyword>
<dbReference type="GO" id="GO:0019843">
    <property type="term" value="F:rRNA binding"/>
    <property type="evidence" value="ECO:0007669"/>
    <property type="project" value="UniProtKB-KW"/>
</dbReference>
<dbReference type="NCBIfam" id="TIGR02191">
    <property type="entry name" value="RNaseIII"/>
    <property type="match status" value="1"/>
</dbReference>
<dbReference type="GO" id="GO:0010468">
    <property type="term" value="P:regulation of gene expression"/>
    <property type="evidence" value="ECO:0007669"/>
    <property type="project" value="TreeGrafter"/>
</dbReference>
<keyword evidence="7 15" id="KW-0507">mRNA processing</keyword>
<dbReference type="GO" id="GO:0006364">
    <property type="term" value="P:rRNA processing"/>
    <property type="evidence" value="ECO:0007669"/>
    <property type="project" value="UniProtKB-UniRule"/>
</dbReference>
<name>A0A2N3PYT6_9PROT</name>
<proteinExistence type="inferred from homology"/>
<reference evidence="19" key="1">
    <citation type="submission" date="2017-12" db="EMBL/GenBank/DDBJ databases">
        <title>Draft genome sequence of Telmatospirillum siberiense 26-4b1T, an acidotolerant peatland alphaproteobacterium potentially involved in sulfur cycling.</title>
        <authorList>
            <person name="Hausmann B."/>
            <person name="Pjevac P."/>
            <person name="Schreck K."/>
            <person name="Herbold C.W."/>
            <person name="Daims H."/>
            <person name="Wagner M."/>
            <person name="Pester M."/>
            <person name="Loy A."/>
        </authorList>
    </citation>
    <scope>NUCLEOTIDE SEQUENCE [LARGE SCALE GENOMIC DNA]</scope>
    <source>
        <strain evidence="19">26-4b1</strain>
    </source>
</reference>
<keyword evidence="10 15" id="KW-0479">Metal-binding</keyword>
<evidence type="ECO:0000256" key="5">
    <source>
        <dbReference type="ARBA" id="ARBA00022490"/>
    </source>
</evidence>
<dbReference type="SMART" id="SM00535">
    <property type="entry name" value="RIBOc"/>
    <property type="match status" value="1"/>
</dbReference>
<dbReference type="PANTHER" id="PTHR11207:SF0">
    <property type="entry name" value="RIBONUCLEASE 3"/>
    <property type="match status" value="1"/>
</dbReference>
<dbReference type="PANTHER" id="PTHR11207">
    <property type="entry name" value="RIBONUCLEASE III"/>
    <property type="match status" value="1"/>
</dbReference>
<dbReference type="InterPro" id="IPR036389">
    <property type="entry name" value="RNase_III_sf"/>
</dbReference>
<evidence type="ECO:0000256" key="15">
    <source>
        <dbReference type="HAMAP-Rule" id="MF_00104"/>
    </source>
</evidence>
<evidence type="ECO:0000313" key="18">
    <source>
        <dbReference type="EMBL" id="PKU25539.1"/>
    </source>
</evidence>
<keyword evidence="14 15" id="KW-0694">RNA-binding</keyword>
<dbReference type="Gene3D" id="3.30.160.20">
    <property type="match status" value="1"/>
</dbReference>
<dbReference type="Gene3D" id="1.10.1520.10">
    <property type="entry name" value="Ribonuclease III domain"/>
    <property type="match status" value="1"/>
</dbReference>
<dbReference type="FunFam" id="3.30.160.20:FF:000003">
    <property type="entry name" value="Ribonuclease 3"/>
    <property type="match status" value="1"/>
</dbReference>
<dbReference type="InterPro" id="IPR000999">
    <property type="entry name" value="RNase_III_dom"/>
</dbReference>
<dbReference type="SUPFAM" id="SSF54768">
    <property type="entry name" value="dsRNA-binding domain-like"/>
    <property type="match status" value="1"/>
</dbReference>
<comment type="function">
    <text evidence="15">Digests double-stranded RNA. Involved in the processing of primary rRNA transcript to yield the immediate precursors to the large and small rRNAs (23S and 16S). Processes some mRNAs, and tRNAs when they are encoded in the rRNA operon. Processes pre-crRNA and tracrRNA of type II CRISPR loci if present in the organism.</text>
</comment>